<keyword evidence="1" id="KW-1133">Transmembrane helix</keyword>
<keyword evidence="1" id="KW-0812">Transmembrane</keyword>
<name>A0ABP7AKD0_9ACTN</name>
<dbReference type="EMBL" id="BAAAZO010000012">
    <property type="protein sequence ID" value="GAA3634172.1"/>
    <property type="molecule type" value="Genomic_DNA"/>
</dbReference>
<evidence type="ECO:0000313" key="3">
    <source>
        <dbReference type="Proteomes" id="UP001501074"/>
    </source>
</evidence>
<evidence type="ECO:0000256" key="1">
    <source>
        <dbReference type="SAM" id="Phobius"/>
    </source>
</evidence>
<comment type="caution">
    <text evidence="2">The sequence shown here is derived from an EMBL/GenBank/DDBJ whole genome shotgun (WGS) entry which is preliminary data.</text>
</comment>
<organism evidence="2 3">
    <name type="scientific">Kineosporia mesophila</name>
    <dbReference type="NCBI Taxonomy" id="566012"/>
    <lineage>
        <taxon>Bacteria</taxon>
        <taxon>Bacillati</taxon>
        <taxon>Actinomycetota</taxon>
        <taxon>Actinomycetes</taxon>
        <taxon>Kineosporiales</taxon>
        <taxon>Kineosporiaceae</taxon>
        <taxon>Kineosporia</taxon>
    </lineage>
</organism>
<sequence>MEREGTLGWIGVGIQVFGLLLLIPGGVLLYLRSIEDAERRRAAGEVNYQPYTGRDIARVLREEPDEADLPRLRRLAETLKSRRPAALLLGAATVSQLGGLVFQTDLPRLVFAVLCVALIGGQALHIERNARLAQRFLQAHPKS</sequence>
<protein>
    <recommendedName>
        <fullName evidence="4">SdpI/YhfL family protein</fullName>
    </recommendedName>
</protein>
<keyword evidence="1" id="KW-0472">Membrane</keyword>
<dbReference type="RefSeq" id="WP_231485737.1">
    <property type="nucleotide sequence ID" value="NZ_BAAAZO010000012.1"/>
</dbReference>
<gene>
    <name evidence="2" type="ORF">GCM10022223_60630</name>
</gene>
<feature type="transmembrane region" description="Helical" evidence="1">
    <location>
        <begin position="109"/>
        <end position="126"/>
    </location>
</feature>
<evidence type="ECO:0008006" key="4">
    <source>
        <dbReference type="Google" id="ProtNLM"/>
    </source>
</evidence>
<proteinExistence type="predicted"/>
<feature type="transmembrane region" description="Helical" evidence="1">
    <location>
        <begin position="84"/>
        <end position="103"/>
    </location>
</feature>
<feature type="transmembrane region" description="Helical" evidence="1">
    <location>
        <begin position="6"/>
        <end position="31"/>
    </location>
</feature>
<keyword evidence="3" id="KW-1185">Reference proteome</keyword>
<reference evidence="3" key="1">
    <citation type="journal article" date="2019" name="Int. J. Syst. Evol. Microbiol.">
        <title>The Global Catalogue of Microorganisms (GCM) 10K type strain sequencing project: providing services to taxonomists for standard genome sequencing and annotation.</title>
        <authorList>
            <consortium name="The Broad Institute Genomics Platform"/>
            <consortium name="The Broad Institute Genome Sequencing Center for Infectious Disease"/>
            <person name="Wu L."/>
            <person name="Ma J."/>
        </authorList>
    </citation>
    <scope>NUCLEOTIDE SEQUENCE [LARGE SCALE GENOMIC DNA]</scope>
    <source>
        <strain evidence="3">JCM 16902</strain>
    </source>
</reference>
<dbReference type="Proteomes" id="UP001501074">
    <property type="component" value="Unassembled WGS sequence"/>
</dbReference>
<accession>A0ABP7AKD0</accession>
<evidence type="ECO:0000313" key="2">
    <source>
        <dbReference type="EMBL" id="GAA3634172.1"/>
    </source>
</evidence>